<keyword evidence="2" id="KW-1133">Transmembrane helix</keyword>
<feature type="compositionally biased region" description="Polar residues" evidence="1">
    <location>
        <begin position="91"/>
        <end position="109"/>
    </location>
</feature>
<proteinExistence type="predicted"/>
<dbReference type="OrthoDB" id="1928111at2759"/>
<name>A0A9Q0FV56_9ROSI</name>
<protein>
    <submittedName>
        <fullName evidence="3">Uncharacterized protein</fullName>
    </submittedName>
</protein>
<dbReference type="Proteomes" id="UP001141552">
    <property type="component" value="Unassembled WGS sequence"/>
</dbReference>
<keyword evidence="2" id="KW-0472">Membrane</keyword>
<gene>
    <name evidence="3" type="ORF">Tsubulata_022912</name>
</gene>
<dbReference type="AlphaFoldDB" id="A0A9Q0FV56"/>
<dbReference type="PANTHER" id="PTHR33429:SF24">
    <property type="entry name" value="EXPRESSED PROTEIN"/>
    <property type="match status" value="1"/>
</dbReference>
<accession>A0A9Q0FV56</accession>
<organism evidence="3 4">
    <name type="scientific">Turnera subulata</name>
    <dbReference type="NCBI Taxonomy" id="218843"/>
    <lineage>
        <taxon>Eukaryota</taxon>
        <taxon>Viridiplantae</taxon>
        <taxon>Streptophyta</taxon>
        <taxon>Embryophyta</taxon>
        <taxon>Tracheophyta</taxon>
        <taxon>Spermatophyta</taxon>
        <taxon>Magnoliopsida</taxon>
        <taxon>eudicotyledons</taxon>
        <taxon>Gunneridae</taxon>
        <taxon>Pentapetalae</taxon>
        <taxon>rosids</taxon>
        <taxon>fabids</taxon>
        <taxon>Malpighiales</taxon>
        <taxon>Passifloraceae</taxon>
        <taxon>Turnera</taxon>
    </lineage>
</organism>
<keyword evidence="4" id="KW-1185">Reference proteome</keyword>
<evidence type="ECO:0000313" key="3">
    <source>
        <dbReference type="EMBL" id="KAJ4838270.1"/>
    </source>
</evidence>
<dbReference type="PANTHER" id="PTHR33429">
    <property type="entry name" value="OS02G0708000 PROTEIN-RELATED"/>
    <property type="match status" value="1"/>
</dbReference>
<comment type="caution">
    <text evidence="3">The sequence shown here is derived from an EMBL/GenBank/DDBJ whole genome shotgun (WGS) entry which is preliminary data.</text>
</comment>
<evidence type="ECO:0000313" key="4">
    <source>
        <dbReference type="Proteomes" id="UP001141552"/>
    </source>
</evidence>
<evidence type="ECO:0000256" key="2">
    <source>
        <dbReference type="SAM" id="Phobius"/>
    </source>
</evidence>
<feature type="region of interest" description="Disordered" evidence="1">
    <location>
        <begin position="82"/>
        <end position="128"/>
    </location>
</feature>
<feature type="region of interest" description="Disordered" evidence="1">
    <location>
        <begin position="1"/>
        <end position="21"/>
    </location>
</feature>
<reference evidence="3" key="2">
    <citation type="journal article" date="2023" name="Plants (Basel)">
        <title>Annotation of the Turnera subulata (Passifloraceae) Draft Genome Reveals the S-Locus Evolved after the Divergence of Turneroideae from Passifloroideae in a Stepwise Manner.</title>
        <authorList>
            <person name="Henning P.M."/>
            <person name="Roalson E.H."/>
            <person name="Mir W."/>
            <person name="McCubbin A.G."/>
            <person name="Shore J.S."/>
        </authorList>
    </citation>
    <scope>NUCLEOTIDE SEQUENCE</scope>
    <source>
        <strain evidence="3">F60SS</strain>
    </source>
</reference>
<keyword evidence="2" id="KW-0812">Transmembrane</keyword>
<feature type="transmembrane region" description="Helical" evidence="2">
    <location>
        <begin position="29"/>
        <end position="49"/>
    </location>
</feature>
<dbReference type="EMBL" id="JAKUCV010003604">
    <property type="protein sequence ID" value="KAJ4838270.1"/>
    <property type="molecule type" value="Genomic_DNA"/>
</dbReference>
<evidence type="ECO:0000256" key="1">
    <source>
        <dbReference type="SAM" id="MobiDB-lite"/>
    </source>
</evidence>
<reference evidence="3" key="1">
    <citation type="submission" date="2022-02" db="EMBL/GenBank/DDBJ databases">
        <authorList>
            <person name="Henning P.M."/>
            <person name="McCubbin A.G."/>
            <person name="Shore J.S."/>
        </authorList>
    </citation>
    <scope>NUCLEOTIDE SEQUENCE</scope>
    <source>
        <strain evidence="3">F60SS</strain>
        <tissue evidence="3">Leaves</tissue>
    </source>
</reference>
<sequence>MSMPQGQQPPPVAVIPTSLSTSSQTHGSLGPFIAVLVMIIILGILAVIVGRLCSGRRIIGHGHGQYDMESWAETKCSSCIDGRITHPLPRPSSNNVHAESSPASSTQTHQETKQEEPSPQHPPGNLDS</sequence>